<gene>
    <name evidence="1" type="ORF">APLA_LOCUS16681</name>
</gene>
<name>A0A8S1B801_ARCPL</name>
<evidence type="ECO:0000313" key="2">
    <source>
        <dbReference type="Proteomes" id="UP000494106"/>
    </source>
</evidence>
<dbReference type="OrthoDB" id="7258026at2759"/>
<dbReference type="AlphaFoldDB" id="A0A8S1B801"/>
<proteinExistence type="predicted"/>
<accession>A0A8S1B801</accession>
<reference evidence="1 2" key="1">
    <citation type="submission" date="2020-04" db="EMBL/GenBank/DDBJ databases">
        <authorList>
            <person name="Wallbank WR R."/>
            <person name="Pardo Diaz C."/>
            <person name="Kozak K."/>
            <person name="Martin S."/>
            <person name="Jiggins C."/>
            <person name="Moest M."/>
            <person name="Warren A I."/>
            <person name="Byers J.R.P. K."/>
            <person name="Montejo-Kovacevich G."/>
            <person name="Yen C E."/>
        </authorList>
    </citation>
    <scope>NUCLEOTIDE SEQUENCE [LARGE SCALE GENOMIC DNA]</scope>
</reference>
<sequence>MISVKFSFCWQMFAEMAHFPKPSYDPDIVHSVYIYGDCKRRGIILLSHVHKEGIEIVGKLFVRGWLDINRIPTCIILKAYSFTRDLLRDTTENFQICVPRITYCHTHKRYKYYYYEWHIPYFYKGGMNWDLYFYGPPSREW</sequence>
<dbReference type="Proteomes" id="UP000494106">
    <property type="component" value="Unassembled WGS sequence"/>
</dbReference>
<organism evidence="1 2">
    <name type="scientific">Arctia plantaginis</name>
    <name type="common">Wood tiger moth</name>
    <name type="synonym">Phalaena plantaginis</name>
    <dbReference type="NCBI Taxonomy" id="874455"/>
    <lineage>
        <taxon>Eukaryota</taxon>
        <taxon>Metazoa</taxon>
        <taxon>Ecdysozoa</taxon>
        <taxon>Arthropoda</taxon>
        <taxon>Hexapoda</taxon>
        <taxon>Insecta</taxon>
        <taxon>Pterygota</taxon>
        <taxon>Neoptera</taxon>
        <taxon>Endopterygota</taxon>
        <taxon>Lepidoptera</taxon>
        <taxon>Glossata</taxon>
        <taxon>Ditrysia</taxon>
        <taxon>Noctuoidea</taxon>
        <taxon>Erebidae</taxon>
        <taxon>Arctiinae</taxon>
        <taxon>Arctia</taxon>
    </lineage>
</organism>
<keyword evidence="2" id="KW-1185">Reference proteome</keyword>
<evidence type="ECO:0000313" key="1">
    <source>
        <dbReference type="EMBL" id="CAB3258807.1"/>
    </source>
</evidence>
<dbReference type="EMBL" id="CADEBC010000602">
    <property type="protein sequence ID" value="CAB3258807.1"/>
    <property type="molecule type" value="Genomic_DNA"/>
</dbReference>
<protein>
    <submittedName>
        <fullName evidence="1">Uncharacterized protein</fullName>
    </submittedName>
</protein>
<comment type="caution">
    <text evidence="1">The sequence shown here is derived from an EMBL/GenBank/DDBJ whole genome shotgun (WGS) entry which is preliminary data.</text>
</comment>